<dbReference type="AlphaFoldDB" id="J0CET1"/>
<proteinExistence type="predicted"/>
<name>J0CET1_RHILT</name>
<dbReference type="Proteomes" id="UP000005732">
    <property type="component" value="Unassembled WGS sequence"/>
</dbReference>
<evidence type="ECO:0000313" key="1">
    <source>
        <dbReference type="EMBL" id="EJC81807.1"/>
    </source>
</evidence>
<dbReference type="Pfam" id="PF11154">
    <property type="entry name" value="DUF2934"/>
    <property type="match status" value="1"/>
</dbReference>
<evidence type="ECO:0008006" key="3">
    <source>
        <dbReference type="Google" id="ProtNLM"/>
    </source>
</evidence>
<protein>
    <recommendedName>
        <fullName evidence="3">DUF2934 domain-containing protein</fullName>
    </recommendedName>
</protein>
<reference evidence="1 2" key="1">
    <citation type="submission" date="2012-02" db="EMBL/GenBank/DDBJ databases">
        <title>Improved High-Quality Draft Sequence of Rhizobium leguminosarum bv. trifolii WSM2297.</title>
        <authorList>
            <consortium name="US DOE Joint Genome Institute"/>
            <person name="Lucas S."/>
            <person name="Han J."/>
            <person name="Lapidus A."/>
            <person name="Cheng J.-F."/>
            <person name="Goodwin L."/>
            <person name="Pitluck S."/>
            <person name="Peters L."/>
            <person name="Ovchinnikova G."/>
            <person name="Zhang X."/>
            <person name="Detter J.C."/>
            <person name="Han C."/>
            <person name="Tapia R."/>
            <person name="Land M."/>
            <person name="Hauser L."/>
            <person name="Kyrpides N."/>
            <person name="Ivanova N."/>
            <person name="Pagani I."/>
            <person name="Brau L."/>
            <person name="Yates R."/>
            <person name="O'Hara G."/>
            <person name="Rui T."/>
            <person name="Howieson J."/>
            <person name="Reeve W."/>
            <person name="Woyke T."/>
        </authorList>
    </citation>
    <scope>NUCLEOTIDE SEQUENCE [LARGE SCALE GENOMIC DNA]</scope>
    <source>
        <strain evidence="1 2">WSM2297</strain>
    </source>
</reference>
<dbReference type="HOGENOM" id="CLU_154593_1_1_5"/>
<dbReference type="InterPro" id="IPR021327">
    <property type="entry name" value="DUF2934"/>
</dbReference>
<sequence>MMSHNRDAWVSQRAYSLWESEGRPEGRGESHWAQALREFEQLELTRASADGNDLIERLKAAGRLMRVYDEAAPAVDDDRQLKAAR</sequence>
<accession>J0CET1</accession>
<gene>
    <name evidence="1" type="ORF">Rleg4DRAFT_3495</name>
</gene>
<organism evidence="1 2">
    <name type="scientific">Rhizobium leguminosarum bv. trifolii WSM2297</name>
    <dbReference type="NCBI Taxonomy" id="754762"/>
    <lineage>
        <taxon>Bacteria</taxon>
        <taxon>Pseudomonadati</taxon>
        <taxon>Pseudomonadota</taxon>
        <taxon>Alphaproteobacteria</taxon>
        <taxon>Hyphomicrobiales</taxon>
        <taxon>Rhizobiaceae</taxon>
        <taxon>Rhizobium/Agrobacterium group</taxon>
        <taxon>Rhizobium</taxon>
    </lineage>
</organism>
<dbReference type="EMBL" id="JH719395">
    <property type="protein sequence ID" value="EJC81807.1"/>
    <property type="molecule type" value="Genomic_DNA"/>
</dbReference>
<evidence type="ECO:0000313" key="2">
    <source>
        <dbReference type="Proteomes" id="UP000005732"/>
    </source>
</evidence>